<evidence type="ECO:0000313" key="3">
    <source>
        <dbReference type="Proteomes" id="UP000815677"/>
    </source>
</evidence>
<dbReference type="Proteomes" id="UP000815677">
    <property type="component" value="Unassembled WGS sequence"/>
</dbReference>
<organism evidence="2 3">
    <name type="scientific">Mycena chlorophos</name>
    <name type="common">Agaric fungus</name>
    <name type="synonym">Agaricus chlorophos</name>
    <dbReference type="NCBI Taxonomy" id="658473"/>
    <lineage>
        <taxon>Eukaryota</taxon>
        <taxon>Fungi</taxon>
        <taxon>Dikarya</taxon>
        <taxon>Basidiomycota</taxon>
        <taxon>Agaricomycotina</taxon>
        <taxon>Agaricomycetes</taxon>
        <taxon>Agaricomycetidae</taxon>
        <taxon>Agaricales</taxon>
        <taxon>Marasmiineae</taxon>
        <taxon>Mycenaceae</taxon>
        <taxon>Mycena</taxon>
    </lineage>
</organism>
<sequence>MSLTLTQLHLRRWWPKLRLFLRSVVQIHDPKPTGLRQRHYSSQISFTATAKTGLSADLLFVAVQILPRDPLLLRPRVFATHRIDEETVPGGTQITLEGAPPPRSIGQPCDRTTERSEDYRASGKRAEQYQQTIGIFSSLLHPFGFCAAPRRKNVAQACVGALISDDASIADPMRIASRRSRMPRLPLCPIWVACCSTPSIFRLRRLDLPLPFANPTTPAETKINRLDAAVNDRTKLFKLNLVNDLVFSRADDPTQTVTVSPGDKRKVWIRRVDLRSDRRSDLVPAPEEYHIMVNFEQEEMETVLGPSCSNKLGRADLQVLQNAQVKVNRKYTLGRAWRYTYKDIATSQERTQQLAAGTEVFLTKGPYSAQGTLFTSDAAVMARGANFYECRPYLTRIKRITYKSESALKYTNLV</sequence>
<evidence type="ECO:0000313" key="2">
    <source>
        <dbReference type="EMBL" id="GAT56582.1"/>
    </source>
</evidence>
<keyword evidence="3" id="KW-1185">Reference proteome</keyword>
<protein>
    <submittedName>
        <fullName evidence="2">Uncharacterized protein</fullName>
    </submittedName>
</protein>
<proteinExistence type="predicted"/>
<feature type="region of interest" description="Disordered" evidence="1">
    <location>
        <begin position="91"/>
        <end position="114"/>
    </location>
</feature>
<evidence type="ECO:0000256" key="1">
    <source>
        <dbReference type="SAM" id="MobiDB-lite"/>
    </source>
</evidence>
<accession>A0ABQ0LZU7</accession>
<reference evidence="2" key="1">
    <citation type="submission" date="2014-09" db="EMBL/GenBank/DDBJ databases">
        <title>Genome sequence of the luminous mushroom Mycena chlorophos for searching fungal bioluminescence genes.</title>
        <authorList>
            <person name="Tanaka Y."/>
            <person name="Kasuga D."/>
            <person name="Oba Y."/>
            <person name="Hase S."/>
            <person name="Sato K."/>
            <person name="Oba Y."/>
            <person name="Sakakibara Y."/>
        </authorList>
    </citation>
    <scope>NUCLEOTIDE SEQUENCE</scope>
</reference>
<gene>
    <name evidence="2" type="ORF">MCHLO_13225</name>
</gene>
<dbReference type="EMBL" id="DF849315">
    <property type="protein sequence ID" value="GAT56582.1"/>
    <property type="molecule type" value="Genomic_DNA"/>
</dbReference>
<name>A0ABQ0LZU7_MYCCL</name>